<dbReference type="EC" id="2.2.1.6" evidence="4"/>
<evidence type="ECO:0000256" key="9">
    <source>
        <dbReference type="ARBA" id="ARBA00048670"/>
    </source>
</evidence>
<dbReference type="SUPFAM" id="SSF52518">
    <property type="entry name" value="Thiamin diphosphate-binding fold (THDP-binding)"/>
    <property type="match status" value="2"/>
</dbReference>
<accession>A0ABP8PSE4</accession>
<dbReference type="Pfam" id="PF02775">
    <property type="entry name" value="TPP_enzyme_C"/>
    <property type="match status" value="1"/>
</dbReference>
<evidence type="ECO:0000256" key="2">
    <source>
        <dbReference type="ARBA" id="ARBA00005025"/>
    </source>
</evidence>
<keyword evidence="8" id="KW-0100">Branched-chain amino acid biosynthesis</keyword>
<dbReference type="EMBL" id="BAABFB010000094">
    <property type="protein sequence ID" value="GAA4491602.1"/>
    <property type="molecule type" value="Genomic_DNA"/>
</dbReference>
<evidence type="ECO:0000259" key="11">
    <source>
        <dbReference type="Pfam" id="PF00205"/>
    </source>
</evidence>
<comment type="pathway">
    <text evidence="2">Amino-acid biosynthesis; L-valine biosynthesis; L-valine from pyruvate: step 1/4.</text>
</comment>
<comment type="caution">
    <text evidence="14">The sequence shown here is derived from an EMBL/GenBank/DDBJ whole genome shotgun (WGS) entry which is preliminary data.</text>
</comment>
<evidence type="ECO:0000256" key="1">
    <source>
        <dbReference type="ARBA" id="ARBA00004974"/>
    </source>
</evidence>
<sequence length="604" mass="65339">MSACAGDQIKQRALPSQPAQRPARLTTYIAPKGCLVRVYEAIVKGLESIEVEAAFGGAGENAAGLLLALKHSPTIRGIVTRHEQAASFMACGYAMYTNKLGVCFATAGPGAFNLFSGLAVAMSDSYPVLAISGYAAMEWAGRGSLNETSGLNNTPDSHKMFEATTKKSWLLTDINDTCDVLDEAVNVAFSGRPGPVHIHVPENLTHDDLSEDLYHDIRLHIAPIEPDPARVEHIAAALAAAINDNRKIVMLVGFGAIRSGAYAEVKRLIERFQIPLLTTLDGKGIVSEGHPLSVGLFCDSGHSSAWKAFREADVVLAVGNAFTQHATFNYYEGLFEGKTLIHINISDKEIDKVYKADYALASDARPAVAAIHKALDLKVGEVSPKKVQGRDWEARRIPHVTGKIHPGQLAQSIGKHLPPRAILLADAGAHLAWLGYYVELEEGQNFRKAGEFGPMAGHVNGAIGLKIAHPDRSVVVGCGDGCYQLAGFELMTAVEHNIPVIWVIFNDSEFKLIKLYQLATYFESGLVEFQNPDFAAHARACGADGYTAESIDEFENAFRKALSSGRPTVIDAHITRWAIPHYSPSPDGAVQGIVESIEERLRNR</sequence>
<keyword evidence="15" id="KW-1185">Reference proteome</keyword>
<evidence type="ECO:0000256" key="10">
    <source>
        <dbReference type="RuleBase" id="RU362132"/>
    </source>
</evidence>
<dbReference type="InterPro" id="IPR012000">
    <property type="entry name" value="Thiamin_PyroP_enz_cen_dom"/>
</dbReference>
<evidence type="ECO:0000256" key="5">
    <source>
        <dbReference type="ARBA" id="ARBA00022630"/>
    </source>
</evidence>
<dbReference type="Gene3D" id="3.40.50.970">
    <property type="match status" value="2"/>
</dbReference>
<dbReference type="CDD" id="cd07035">
    <property type="entry name" value="TPP_PYR_POX_like"/>
    <property type="match status" value="1"/>
</dbReference>
<proteinExistence type="inferred from homology"/>
<dbReference type="PANTHER" id="PTHR18968">
    <property type="entry name" value="THIAMINE PYROPHOSPHATE ENZYMES"/>
    <property type="match status" value="1"/>
</dbReference>
<evidence type="ECO:0000256" key="8">
    <source>
        <dbReference type="ARBA" id="ARBA00023304"/>
    </source>
</evidence>
<dbReference type="Gene3D" id="3.40.50.1220">
    <property type="entry name" value="TPP-binding domain"/>
    <property type="match status" value="1"/>
</dbReference>
<evidence type="ECO:0000313" key="15">
    <source>
        <dbReference type="Proteomes" id="UP001501183"/>
    </source>
</evidence>
<dbReference type="Proteomes" id="UP001501183">
    <property type="component" value="Unassembled WGS sequence"/>
</dbReference>
<dbReference type="Pfam" id="PF00205">
    <property type="entry name" value="TPP_enzyme_M"/>
    <property type="match status" value="1"/>
</dbReference>
<dbReference type="InterPro" id="IPR011766">
    <property type="entry name" value="TPP_enzyme_TPP-bd"/>
</dbReference>
<dbReference type="SUPFAM" id="SSF52467">
    <property type="entry name" value="DHS-like NAD/FAD-binding domain"/>
    <property type="match status" value="1"/>
</dbReference>
<dbReference type="Pfam" id="PF02776">
    <property type="entry name" value="TPP_enzyme_N"/>
    <property type="match status" value="1"/>
</dbReference>
<keyword evidence="5" id="KW-0285">Flavoprotein</keyword>
<dbReference type="InterPro" id="IPR012001">
    <property type="entry name" value="Thiamin_PyroP_enz_TPP-bd_dom"/>
</dbReference>
<feature type="domain" description="Thiamine pyrophosphate enzyme N-terminal TPP-binding" evidence="13">
    <location>
        <begin position="37"/>
        <end position="147"/>
    </location>
</feature>
<dbReference type="InterPro" id="IPR045229">
    <property type="entry name" value="TPP_enz"/>
</dbReference>
<comment type="pathway">
    <text evidence="1">Amino-acid biosynthesis; L-isoleucine biosynthesis; L-isoleucine from 2-oxobutanoate: step 1/4.</text>
</comment>
<evidence type="ECO:0000259" key="13">
    <source>
        <dbReference type="Pfam" id="PF02776"/>
    </source>
</evidence>
<evidence type="ECO:0000256" key="4">
    <source>
        <dbReference type="ARBA" id="ARBA00013145"/>
    </source>
</evidence>
<name>A0ABP8PSE4_9NOCA</name>
<keyword evidence="7 10" id="KW-0786">Thiamine pyrophosphate</keyword>
<dbReference type="PANTHER" id="PTHR18968:SF13">
    <property type="entry name" value="ACETOLACTATE SYNTHASE CATALYTIC SUBUNIT, MITOCHONDRIAL"/>
    <property type="match status" value="1"/>
</dbReference>
<evidence type="ECO:0000256" key="6">
    <source>
        <dbReference type="ARBA" id="ARBA00022827"/>
    </source>
</evidence>
<reference evidence="15" key="1">
    <citation type="journal article" date="2019" name="Int. J. Syst. Evol. Microbiol.">
        <title>The Global Catalogue of Microorganisms (GCM) 10K type strain sequencing project: providing services to taxonomists for standard genome sequencing and annotation.</title>
        <authorList>
            <consortium name="The Broad Institute Genomics Platform"/>
            <consortium name="The Broad Institute Genome Sequencing Center for Infectious Disease"/>
            <person name="Wu L."/>
            <person name="Ma J."/>
        </authorList>
    </citation>
    <scope>NUCLEOTIDE SEQUENCE [LARGE SCALE GENOMIC DNA]</scope>
    <source>
        <strain evidence="15">JCM 32206</strain>
    </source>
</reference>
<dbReference type="InterPro" id="IPR029061">
    <property type="entry name" value="THDP-binding"/>
</dbReference>
<protein>
    <recommendedName>
        <fullName evidence="4">acetolactate synthase</fullName>
        <ecNumber evidence="4">2.2.1.6</ecNumber>
    </recommendedName>
</protein>
<feature type="domain" description="Thiamine pyrophosphate enzyme central" evidence="11">
    <location>
        <begin position="236"/>
        <end position="370"/>
    </location>
</feature>
<gene>
    <name evidence="14" type="primary">ilvB</name>
    <name evidence="14" type="ORF">GCM10023094_56220</name>
</gene>
<organism evidence="14 15">
    <name type="scientific">Rhodococcus olei</name>
    <dbReference type="NCBI Taxonomy" id="2161675"/>
    <lineage>
        <taxon>Bacteria</taxon>
        <taxon>Bacillati</taxon>
        <taxon>Actinomycetota</taxon>
        <taxon>Actinomycetes</taxon>
        <taxon>Mycobacteriales</taxon>
        <taxon>Nocardiaceae</taxon>
        <taxon>Rhodococcus</taxon>
    </lineage>
</organism>
<dbReference type="InterPro" id="IPR029035">
    <property type="entry name" value="DHS-like_NAD/FAD-binding_dom"/>
</dbReference>
<evidence type="ECO:0000313" key="14">
    <source>
        <dbReference type="EMBL" id="GAA4491602.1"/>
    </source>
</evidence>
<evidence type="ECO:0000256" key="3">
    <source>
        <dbReference type="ARBA" id="ARBA00007812"/>
    </source>
</evidence>
<keyword evidence="8" id="KW-0028">Amino-acid biosynthesis</keyword>
<evidence type="ECO:0000256" key="7">
    <source>
        <dbReference type="ARBA" id="ARBA00023052"/>
    </source>
</evidence>
<feature type="domain" description="Thiamine pyrophosphate enzyme TPP-binding" evidence="12">
    <location>
        <begin position="426"/>
        <end position="571"/>
    </location>
</feature>
<keyword evidence="6" id="KW-0274">FAD</keyword>
<evidence type="ECO:0000259" key="12">
    <source>
        <dbReference type="Pfam" id="PF02775"/>
    </source>
</evidence>
<comment type="similarity">
    <text evidence="3 10">Belongs to the TPP enzyme family.</text>
</comment>
<comment type="catalytic activity">
    <reaction evidence="9">
        <text>2 pyruvate + H(+) = (2S)-2-acetolactate + CO2</text>
        <dbReference type="Rhea" id="RHEA:25249"/>
        <dbReference type="ChEBI" id="CHEBI:15361"/>
        <dbReference type="ChEBI" id="CHEBI:15378"/>
        <dbReference type="ChEBI" id="CHEBI:16526"/>
        <dbReference type="ChEBI" id="CHEBI:58476"/>
        <dbReference type="EC" id="2.2.1.6"/>
    </reaction>
</comment>